<dbReference type="RefSeq" id="XP_040656339.1">
    <property type="nucleotide sequence ID" value="XM_040801306.1"/>
</dbReference>
<feature type="region of interest" description="Disordered" evidence="1">
    <location>
        <begin position="189"/>
        <end position="217"/>
    </location>
</feature>
<dbReference type="GeneID" id="63716637"/>
<dbReference type="InterPro" id="IPR018613">
    <property type="entry name" value="Ccdc97-like"/>
</dbReference>
<evidence type="ECO:0000313" key="4">
    <source>
        <dbReference type="Proteomes" id="UP000076580"/>
    </source>
</evidence>
<feature type="compositionally biased region" description="Polar residues" evidence="1">
    <location>
        <begin position="1"/>
        <end position="23"/>
    </location>
</feature>
<evidence type="ECO:0000313" key="3">
    <source>
        <dbReference type="EMBL" id="KYK56987.1"/>
    </source>
</evidence>
<accession>A0A151GIR1</accession>
<evidence type="ECO:0000256" key="1">
    <source>
        <dbReference type="SAM" id="MobiDB-lite"/>
    </source>
</evidence>
<keyword evidence="4" id="KW-1185">Reference proteome</keyword>
<dbReference type="OrthoDB" id="333176at2759"/>
<sequence>MTSTQASSRQVAVGSENVTTLASRSPGYQVRIEAQNRRREWLQQNPSYFDRVEHELADPNLYVRLVRPFQTAAEREAEARTKGFGLTLEADLARGEQRLSDLASPSSATETASLPHHGTNGSGARSHSRTEMTSDNSWDDVEPASREHGHRLWRAFLSERFIRGRDDDFSYSVVDEDWTLDVTATREAQDEWFDDEEPAWVDGGAEASRGETGIQDF</sequence>
<feature type="compositionally biased region" description="Polar residues" evidence="1">
    <location>
        <begin position="103"/>
        <end position="112"/>
    </location>
</feature>
<name>A0A151GIR1_DRECN</name>
<feature type="region of interest" description="Disordered" evidence="1">
    <location>
        <begin position="97"/>
        <end position="144"/>
    </location>
</feature>
<gene>
    <name evidence="3" type="ORF">DCS_03994</name>
</gene>
<dbReference type="PANTHER" id="PTHR31840">
    <property type="entry name" value="COILED-COIL DOMAIN-CONTAINING PROTEIN 97"/>
    <property type="match status" value="1"/>
</dbReference>
<dbReference type="Pfam" id="PF09747">
    <property type="entry name" value="CCD97-like_C"/>
    <property type="match status" value="2"/>
</dbReference>
<dbReference type="InParanoid" id="A0A151GIR1"/>
<dbReference type="PANTHER" id="PTHR31840:SF1">
    <property type="entry name" value="COILED-COIL DOMAIN-CONTAINING PROTEIN 97"/>
    <property type="match status" value="1"/>
</dbReference>
<dbReference type="Proteomes" id="UP000076580">
    <property type="component" value="Chromosome 02"/>
</dbReference>
<feature type="region of interest" description="Disordered" evidence="1">
    <location>
        <begin position="1"/>
        <end position="26"/>
    </location>
</feature>
<reference evidence="3 4" key="1">
    <citation type="journal article" date="2016" name="Sci. Rep.">
        <title>Insights into Adaptations to a Near-Obligate Nematode Endoparasitic Lifestyle from the Finished Genome of Drechmeria coniospora.</title>
        <authorList>
            <person name="Zhang L."/>
            <person name="Zhou Z."/>
            <person name="Guo Q."/>
            <person name="Fokkens L."/>
            <person name="Miskei M."/>
            <person name="Pocsi I."/>
            <person name="Zhang W."/>
            <person name="Chen M."/>
            <person name="Wang L."/>
            <person name="Sun Y."/>
            <person name="Donzelli B.G."/>
            <person name="Gibson D.M."/>
            <person name="Nelson D.R."/>
            <person name="Luo J.G."/>
            <person name="Rep M."/>
            <person name="Liu H."/>
            <person name="Yang S."/>
            <person name="Wang J."/>
            <person name="Krasnoff S.B."/>
            <person name="Xu Y."/>
            <person name="Molnar I."/>
            <person name="Lin M."/>
        </authorList>
    </citation>
    <scope>NUCLEOTIDE SEQUENCE [LARGE SCALE GENOMIC DNA]</scope>
    <source>
        <strain evidence="3 4">ARSEF 6962</strain>
    </source>
</reference>
<dbReference type="EMBL" id="LAYC01000002">
    <property type="protein sequence ID" value="KYK56987.1"/>
    <property type="molecule type" value="Genomic_DNA"/>
</dbReference>
<comment type="caution">
    <text evidence="3">The sequence shown here is derived from an EMBL/GenBank/DDBJ whole genome shotgun (WGS) entry which is preliminary data.</text>
</comment>
<feature type="domain" description="CCD97-like C-terminal" evidence="2">
    <location>
        <begin position="125"/>
        <end position="196"/>
    </location>
</feature>
<proteinExistence type="predicted"/>
<dbReference type="InterPro" id="IPR040233">
    <property type="entry name" value="CCD97-like_C"/>
</dbReference>
<feature type="compositionally biased region" description="Acidic residues" evidence="1">
    <location>
        <begin position="190"/>
        <end position="199"/>
    </location>
</feature>
<protein>
    <recommendedName>
        <fullName evidence="2">CCD97-like C-terminal domain-containing protein</fullName>
    </recommendedName>
</protein>
<dbReference type="AlphaFoldDB" id="A0A151GIR1"/>
<organism evidence="3 4">
    <name type="scientific">Drechmeria coniospora</name>
    <name type="common">Nematophagous fungus</name>
    <name type="synonym">Meria coniospora</name>
    <dbReference type="NCBI Taxonomy" id="98403"/>
    <lineage>
        <taxon>Eukaryota</taxon>
        <taxon>Fungi</taxon>
        <taxon>Dikarya</taxon>
        <taxon>Ascomycota</taxon>
        <taxon>Pezizomycotina</taxon>
        <taxon>Sordariomycetes</taxon>
        <taxon>Hypocreomycetidae</taxon>
        <taxon>Hypocreales</taxon>
        <taxon>Ophiocordycipitaceae</taxon>
        <taxon>Drechmeria</taxon>
    </lineage>
</organism>
<evidence type="ECO:0000259" key="2">
    <source>
        <dbReference type="Pfam" id="PF09747"/>
    </source>
</evidence>
<feature type="domain" description="CCD97-like C-terminal" evidence="2">
    <location>
        <begin position="36"/>
        <end position="99"/>
    </location>
</feature>